<comment type="caution">
    <text evidence="2">The sequence shown here is derived from an EMBL/GenBank/DDBJ whole genome shotgun (WGS) entry which is preliminary data.</text>
</comment>
<keyword evidence="3" id="KW-1185">Reference proteome</keyword>
<dbReference type="RefSeq" id="WP_114336432.1">
    <property type="nucleotide sequence ID" value="NZ_QPID01000001.1"/>
</dbReference>
<feature type="transmembrane region" description="Helical" evidence="1">
    <location>
        <begin position="106"/>
        <end position="124"/>
    </location>
</feature>
<organism evidence="2 3">
    <name type="scientific">Corallincola holothuriorum</name>
    <dbReference type="NCBI Taxonomy" id="2282215"/>
    <lineage>
        <taxon>Bacteria</taxon>
        <taxon>Pseudomonadati</taxon>
        <taxon>Pseudomonadota</taxon>
        <taxon>Gammaproteobacteria</taxon>
        <taxon>Alteromonadales</taxon>
        <taxon>Psychromonadaceae</taxon>
        <taxon>Corallincola</taxon>
    </lineage>
</organism>
<name>A0A368NS68_9GAMM</name>
<dbReference type="AlphaFoldDB" id="A0A368NS68"/>
<feature type="transmembrane region" description="Helical" evidence="1">
    <location>
        <begin position="84"/>
        <end position="100"/>
    </location>
</feature>
<evidence type="ECO:0000256" key="1">
    <source>
        <dbReference type="SAM" id="Phobius"/>
    </source>
</evidence>
<keyword evidence="1" id="KW-1133">Transmembrane helix</keyword>
<dbReference type="Proteomes" id="UP000252558">
    <property type="component" value="Unassembled WGS sequence"/>
</dbReference>
<sequence length="136" mass="14677">MIRVFRWILVIPAAVLGYMASMFIGMSTLFAFEKFCPPDLVISEMCTAGYMHYVEAICLLLFSSLAAVLVVLLPSLVAPSNKQMVAGAAYIVGAVTALYIGLELSAYLVLLSVLASGALTLYLVHRTLTKHALICD</sequence>
<keyword evidence="1" id="KW-0812">Transmembrane</keyword>
<evidence type="ECO:0000313" key="3">
    <source>
        <dbReference type="Proteomes" id="UP000252558"/>
    </source>
</evidence>
<reference evidence="2 3" key="1">
    <citation type="submission" date="2018-07" db="EMBL/GenBank/DDBJ databases">
        <title>Corallincola holothuriorum sp. nov., a new facultative anaerobe isolated from sea cucumber Apostichopus japonicus.</title>
        <authorList>
            <person name="Xia H."/>
        </authorList>
    </citation>
    <scope>NUCLEOTIDE SEQUENCE [LARGE SCALE GENOMIC DNA]</scope>
    <source>
        <strain evidence="2 3">C4</strain>
    </source>
</reference>
<feature type="transmembrane region" description="Helical" evidence="1">
    <location>
        <begin position="50"/>
        <end position="72"/>
    </location>
</feature>
<accession>A0A368NS68</accession>
<keyword evidence="1" id="KW-0472">Membrane</keyword>
<proteinExistence type="predicted"/>
<evidence type="ECO:0000313" key="2">
    <source>
        <dbReference type="EMBL" id="RCU52524.1"/>
    </source>
</evidence>
<dbReference type="EMBL" id="QPID01000001">
    <property type="protein sequence ID" value="RCU52524.1"/>
    <property type="molecule type" value="Genomic_DNA"/>
</dbReference>
<feature type="transmembrane region" description="Helical" evidence="1">
    <location>
        <begin position="7"/>
        <end position="30"/>
    </location>
</feature>
<protein>
    <submittedName>
        <fullName evidence="2">Uncharacterized protein</fullName>
    </submittedName>
</protein>
<gene>
    <name evidence="2" type="ORF">DU002_00715</name>
</gene>